<evidence type="ECO:0000313" key="3">
    <source>
        <dbReference type="Proteomes" id="UP000035016"/>
    </source>
</evidence>
<sequence>MYEGPTGTAERAGVARTASTGSMGSRAGTGSTWSAGDRASAGSAAGGAVLSGPSLLTLVRSAMAARASGLPSAVPGERARGEGLPLFWKTAALIGLLVLAAGRRTASGLALDLPARLLEREFGRGEVVRFEEVDFPATLAHEPTRRFLRDTGLPEDGFPFRQDTEMPLPTLAEYYAYERPGAFPPHRLPARADHLIRVGGLADGSGVVVDAATGTVLAWHESEAALRPLTSDVSALAGTLWLLRQGALLETAAGFEPA</sequence>
<dbReference type="InterPro" id="IPR025851">
    <property type="entry name" value="SUKH-4"/>
</dbReference>
<accession>A0A0F7VYY7</accession>
<dbReference type="KEGG" id="sle:sle_43350"/>
<organism evidence="2 3">
    <name type="scientific">Streptomyces leeuwenhoekii</name>
    <dbReference type="NCBI Taxonomy" id="1437453"/>
    <lineage>
        <taxon>Bacteria</taxon>
        <taxon>Bacillati</taxon>
        <taxon>Actinomycetota</taxon>
        <taxon>Actinomycetes</taxon>
        <taxon>Kitasatosporales</taxon>
        <taxon>Streptomycetaceae</taxon>
        <taxon>Streptomyces</taxon>
    </lineage>
</organism>
<proteinExistence type="predicted"/>
<gene>
    <name evidence="2" type="primary">sle_43350</name>
</gene>
<evidence type="ECO:0000256" key="1">
    <source>
        <dbReference type="SAM" id="MobiDB-lite"/>
    </source>
</evidence>
<protein>
    <submittedName>
        <fullName evidence="2">Uncharacterized protein</fullName>
    </submittedName>
</protein>
<feature type="compositionally biased region" description="Polar residues" evidence="1">
    <location>
        <begin position="17"/>
        <end position="33"/>
    </location>
</feature>
<evidence type="ECO:0000313" key="2">
    <source>
        <dbReference type="EMBL" id="CQR63793.1"/>
    </source>
</evidence>
<dbReference type="Pfam" id="PF14435">
    <property type="entry name" value="SUKH-4"/>
    <property type="match status" value="1"/>
</dbReference>
<name>A0A0F7VYY7_STRLW</name>
<feature type="region of interest" description="Disordered" evidence="1">
    <location>
        <begin position="1"/>
        <end position="38"/>
    </location>
</feature>
<dbReference type="Proteomes" id="UP000035016">
    <property type="component" value="Chromosome Chromosome"/>
</dbReference>
<reference evidence="2 3" key="1">
    <citation type="submission" date="2015-02" db="EMBL/GenBank/DDBJ databases">
        <authorList>
            <person name="Gomez-Escribano P.J."/>
        </authorList>
    </citation>
    <scope>NUCLEOTIDE SEQUENCE [LARGE SCALE GENOMIC DNA]</scope>
    <source>
        <strain evidence="3">C34 (DSM 42122 / NRRL B-24963)</strain>
    </source>
</reference>
<dbReference type="AlphaFoldDB" id="A0A0F7VYY7"/>
<dbReference type="EMBL" id="LN831790">
    <property type="protein sequence ID" value="CQR63793.1"/>
    <property type="molecule type" value="Genomic_DNA"/>
</dbReference>